<dbReference type="PRINTS" id="PR00033">
    <property type="entry name" value="HTHASNC"/>
</dbReference>
<dbReference type="InterPro" id="IPR036390">
    <property type="entry name" value="WH_DNA-bd_sf"/>
</dbReference>
<evidence type="ECO:0000256" key="2">
    <source>
        <dbReference type="ARBA" id="ARBA00023125"/>
    </source>
</evidence>
<dbReference type="GO" id="GO:0043565">
    <property type="term" value="F:sequence-specific DNA binding"/>
    <property type="evidence" value="ECO:0007669"/>
    <property type="project" value="InterPro"/>
</dbReference>
<dbReference type="RefSeq" id="WP_253535466.1">
    <property type="nucleotide sequence ID" value="NZ_JAMYWC010000001.1"/>
</dbReference>
<dbReference type="PANTHER" id="PTHR30154">
    <property type="entry name" value="LEUCINE-RESPONSIVE REGULATORY PROTEIN"/>
    <property type="match status" value="1"/>
</dbReference>
<reference evidence="6" key="1">
    <citation type="journal article" date="2023" name="Front. Microbiol.">
        <title>Ralstonia chuxiongensis sp. nov., Ralstonia mojiangensis sp. nov., and Ralstonia soli sp. nov., isolated from tobacco fields, are three novel species in the family Burkholderiaceae.</title>
        <authorList>
            <person name="Lu C.H."/>
            <person name="Zhang Y.Y."/>
            <person name="Jiang N."/>
            <person name="Chen W."/>
            <person name="Shao X."/>
            <person name="Zhao Z.M."/>
            <person name="Lu W.L."/>
            <person name="Hu X."/>
            <person name="Xi Y.X."/>
            <person name="Zou S.Y."/>
            <person name="Wei Q.J."/>
            <person name="Lin Z.L."/>
            <person name="Gong L."/>
            <person name="Gai X.T."/>
            <person name="Zhang L.Q."/>
            <person name="Li J.Y."/>
            <person name="Jin Y."/>
            <person name="Xia Z.Y."/>
        </authorList>
    </citation>
    <scope>NUCLEOTIDE SEQUENCE [LARGE SCALE GENOMIC DNA]</scope>
    <source>
        <strain evidence="6">21YRMH01-3</strain>
    </source>
</reference>
<dbReference type="PANTHER" id="PTHR30154:SF46">
    <property type="entry name" value="TRANSCRIPTIONAL REGULATORY PROTEIN"/>
    <property type="match status" value="1"/>
</dbReference>
<organism evidence="5 6">
    <name type="scientific">Ralstonia chuxiongensis</name>
    <dbReference type="NCBI Taxonomy" id="2957504"/>
    <lineage>
        <taxon>Bacteria</taxon>
        <taxon>Pseudomonadati</taxon>
        <taxon>Pseudomonadota</taxon>
        <taxon>Betaproteobacteria</taxon>
        <taxon>Burkholderiales</taxon>
        <taxon>Burkholderiaceae</taxon>
        <taxon>Ralstonia</taxon>
    </lineage>
</organism>
<dbReference type="AlphaFoldDB" id="A0AA42BFW8"/>
<dbReference type="InterPro" id="IPR019888">
    <property type="entry name" value="Tscrpt_reg_AsnC-like"/>
</dbReference>
<dbReference type="InterPro" id="IPR019887">
    <property type="entry name" value="Tscrpt_reg_AsnC/Lrp_C"/>
</dbReference>
<dbReference type="SUPFAM" id="SSF54909">
    <property type="entry name" value="Dimeric alpha+beta barrel"/>
    <property type="match status" value="1"/>
</dbReference>
<dbReference type="InterPro" id="IPR000485">
    <property type="entry name" value="AsnC-type_HTH_dom"/>
</dbReference>
<gene>
    <name evidence="5" type="ORF">NKG59_04025</name>
</gene>
<dbReference type="Pfam" id="PF13412">
    <property type="entry name" value="HTH_24"/>
    <property type="match status" value="1"/>
</dbReference>
<dbReference type="GO" id="GO:0043200">
    <property type="term" value="P:response to amino acid"/>
    <property type="evidence" value="ECO:0007669"/>
    <property type="project" value="TreeGrafter"/>
</dbReference>
<sequence>MEALDAIDLGLLDQLQQDGRVSNAKLAERFSLSEASCWRRLKRLDDAGLIEGYHAALDRRKLGLGVMVYVQIMCTQHTEEVTAEFERLILASPNILACDNTTGEADYLLQVVANDLDDYSRFVEKVLRKLPGVFGVRSNISLRQVKSTKRLPIV</sequence>
<dbReference type="Proteomes" id="UP001162793">
    <property type="component" value="Unassembled WGS sequence"/>
</dbReference>
<evidence type="ECO:0000256" key="1">
    <source>
        <dbReference type="ARBA" id="ARBA00023015"/>
    </source>
</evidence>
<dbReference type="PROSITE" id="PS50956">
    <property type="entry name" value="HTH_ASNC_2"/>
    <property type="match status" value="1"/>
</dbReference>
<dbReference type="EMBL" id="JAMYWC010000001">
    <property type="protein sequence ID" value="MCP1171510.1"/>
    <property type="molecule type" value="Genomic_DNA"/>
</dbReference>
<feature type="domain" description="HTH asnC-type" evidence="4">
    <location>
        <begin position="4"/>
        <end position="65"/>
    </location>
</feature>
<dbReference type="Pfam" id="PF01037">
    <property type="entry name" value="AsnC_trans_reg"/>
    <property type="match status" value="1"/>
</dbReference>
<dbReference type="InterPro" id="IPR011008">
    <property type="entry name" value="Dimeric_a/b-barrel"/>
</dbReference>
<dbReference type="GO" id="GO:0005829">
    <property type="term" value="C:cytosol"/>
    <property type="evidence" value="ECO:0007669"/>
    <property type="project" value="TreeGrafter"/>
</dbReference>
<name>A0AA42BFW8_9RALS</name>
<dbReference type="SUPFAM" id="SSF46785">
    <property type="entry name" value="Winged helix' DNA-binding domain"/>
    <property type="match status" value="1"/>
</dbReference>
<keyword evidence="2" id="KW-0238">DNA-binding</keyword>
<keyword evidence="1" id="KW-0805">Transcription regulation</keyword>
<protein>
    <submittedName>
        <fullName evidence="5">Lrp/AsnC family transcriptional regulator</fullName>
    </submittedName>
</protein>
<accession>A0AA42BFW8</accession>
<dbReference type="InterPro" id="IPR036388">
    <property type="entry name" value="WH-like_DNA-bd_sf"/>
</dbReference>
<evidence type="ECO:0000313" key="5">
    <source>
        <dbReference type="EMBL" id="MCP1171510.1"/>
    </source>
</evidence>
<comment type="caution">
    <text evidence="5">The sequence shown here is derived from an EMBL/GenBank/DDBJ whole genome shotgun (WGS) entry which is preliminary data.</text>
</comment>
<dbReference type="Gene3D" id="3.30.70.920">
    <property type="match status" value="1"/>
</dbReference>
<keyword evidence="3" id="KW-0804">Transcription</keyword>
<keyword evidence="6" id="KW-1185">Reference proteome</keyword>
<dbReference type="Gene3D" id="1.10.10.10">
    <property type="entry name" value="Winged helix-like DNA-binding domain superfamily/Winged helix DNA-binding domain"/>
    <property type="match status" value="1"/>
</dbReference>
<dbReference type="SMART" id="SM00344">
    <property type="entry name" value="HTH_ASNC"/>
    <property type="match status" value="1"/>
</dbReference>
<evidence type="ECO:0000313" key="6">
    <source>
        <dbReference type="Proteomes" id="UP001162793"/>
    </source>
</evidence>
<evidence type="ECO:0000256" key="3">
    <source>
        <dbReference type="ARBA" id="ARBA00023163"/>
    </source>
</evidence>
<evidence type="ECO:0000259" key="4">
    <source>
        <dbReference type="PROSITE" id="PS50956"/>
    </source>
</evidence>
<proteinExistence type="predicted"/>